<proteinExistence type="predicted"/>
<dbReference type="AlphaFoldDB" id="A0A9P8RM19"/>
<dbReference type="InterPro" id="IPR016181">
    <property type="entry name" value="Acyl_CoA_acyltransferase"/>
</dbReference>
<dbReference type="RefSeq" id="XP_045953045.1">
    <property type="nucleotide sequence ID" value="XM_046096746.1"/>
</dbReference>
<dbReference type="Gene3D" id="3.40.630.30">
    <property type="match status" value="1"/>
</dbReference>
<accession>A0A9P8RM19</accession>
<name>A0A9P8RM19_9PEZI</name>
<gene>
    <name evidence="1" type="ORF">BKA67DRAFT_410378</name>
</gene>
<evidence type="ECO:0000313" key="1">
    <source>
        <dbReference type="EMBL" id="KAH6646531.1"/>
    </source>
</evidence>
<dbReference type="Proteomes" id="UP000758603">
    <property type="component" value="Unassembled WGS sequence"/>
</dbReference>
<evidence type="ECO:0000313" key="2">
    <source>
        <dbReference type="Proteomes" id="UP000758603"/>
    </source>
</evidence>
<organism evidence="1 2">
    <name type="scientific">Truncatella angustata</name>
    <dbReference type="NCBI Taxonomy" id="152316"/>
    <lineage>
        <taxon>Eukaryota</taxon>
        <taxon>Fungi</taxon>
        <taxon>Dikarya</taxon>
        <taxon>Ascomycota</taxon>
        <taxon>Pezizomycotina</taxon>
        <taxon>Sordariomycetes</taxon>
        <taxon>Xylariomycetidae</taxon>
        <taxon>Amphisphaeriales</taxon>
        <taxon>Sporocadaceae</taxon>
        <taxon>Truncatella</taxon>
    </lineage>
</organism>
<dbReference type="EMBL" id="JAGPXC010000009">
    <property type="protein sequence ID" value="KAH6646531.1"/>
    <property type="molecule type" value="Genomic_DNA"/>
</dbReference>
<protein>
    <submittedName>
        <fullName evidence="1">Uncharacterized protein</fullName>
    </submittedName>
</protein>
<dbReference type="GeneID" id="70125638"/>
<comment type="caution">
    <text evidence="1">The sequence shown here is derived from an EMBL/GenBank/DDBJ whole genome shotgun (WGS) entry which is preliminary data.</text>
</comment>
<keyword evidence="2" id="KW-1185">Reference proteome</keyword>
<sequence>MLRGLDPEVDNNIWLQWTNPVPSMTALAVQGSQSWSREMSKHVREIRAKDKDALPWLMIYEKPAAEGELPSALVPNDDYFRTANGKARYPAIDFLNIDKVGGAVDTSRTVSFEILLDEKRQDRGLGIEVQRLMCDYIFMTLGYRRIELSADATNARAL</sequence>
<dbReference type="OrthoDB" id="64477at2759"/>
<dbReference type="SUPFAM" id="SSF55729">
    <property type="entry name" value="Acyl-CoA N-acyltransferases (Nat)"/>
    <property type="match status" value="1"/>
</dbReference>
<reference evidence="1" key="1">
    <citation type="journal article" date="2021" name="Nat. Commun.">
        <title>Genetic determinants of endophytism in the Arabidopsis root mycobiome.</title>
        <authorList>
            <person name="Mesny F."/>
            <person name="Miyauchi S."/>
            <person name="Thiergart T."/>
            <person name="Pickel B."/>
            <person name="Atanasova L."/>
            <person name="Karlsson M."/>
            <person name="Huettel B."/>
            <person name="Barry K.W."/>
            <person name="Haridas S."/>
            <person name="Chen C."/>
            <person name="Bauer D."/>
            <person name="Andreopoulos W."/>
            <person name="Pangilinan J."/>
            <person name="LaButti K."/>
            <person name="Riley R."/>
            <person name="Lipzen A."/>
            <person name="Clum A."/>
            <person name="Drula E."/>
            <person name="Henrissat B."/>
            <person name="Kohler A."/>
            <person name="Grigoriev I.V."/>
            <person name="Martin F.M."/>
            <person name="Hacquard S."/>
        </authorList>
    </citation>
    <scope>NUCLEOTIDE SEQUENCE</scope>
    <source>
        <strain evidence="1">MPI-SDFR-AT-0073</strain>
    </source>
</reference>